<keyword evidence="1" id="KW-0732">Signal</keyword>
<keyword evidence="3" id="KW-1185">Reference proteome</keyword>
<gene>
    <name evidence="2" type="ORF">HNO79_12295</name>
</gene>
<organism evidence="2 3">
    <name type="scientific">Komagataeibacter oboediens</name>
    <dbReference type="NCBI Taxonomy" id="65958"/>
    <lineage>
        <taxon>Bacteria</taxon>
        <taxon>Pseudomonadati</taxon>
        <taxon>Pseudomonadota</taxon>
        <taxon>Alphaproteobacteria</taxon>
        <taxon>Acetobacterales</taxon>
        <taxon>Acetobacteraceae</taxon>
        <taxon>Komagataeibacter</taxon>
    </lineage>
</organism>
<evidence type="ECO:0000256" key="1">
    <source>
        <dbReference type="SAM" id="SignalP"/>
    </source>
</evidence>
<dbReference type="GeneID" id="79188523"/>
<name>A0ABS5SPK5_9PROT</name>
<comment type="caution">
    <text evidence="2">The sequence shown here is derived from an EMBL/GenBank/DDBJ whole genome shotgun (WGS) entry which is preliminary data.</text>
</comment>
<reference evidence="2 3" key="1">
    <citation type="journal article" date="2021" name="Astrobiology">
        <title>Bacterial Cellulose Retains Robustness but Its Synthesis Declines After Exposure to a Mars-Like Environment Simulated Outside the International Space Station.</title>
        <authorList>
            <person name="Orlovska I."/>
            <person name="Podolich O."/>
            <person name="Kukharenko O."/>
            <person name="Zaets I."/>
            <person name="Reva O."/>
            <person name="Khirunenko L."/>
            <person name="Zmejkoski D."/>
            <person name="Rogalsky S."/>
            <person name="Barh D."/>
            <person name="Tiwari S."/>
            <person name="Kumavath R."/>
            <person name="Goes-Neto A."/>
            <person name="Azevedo V."/>
            <person name="Brenig B."/>
            <person name="Ghosh P."/>
            <person name="de Vera J.P."/>
            <person name="Kozyrovska N."/>
        </authorList>
    </citation>
    <scope>NUCLEOTIDE SEQUENCE [LARGE SCALE GENOMIC DNA]</scope>
    <source>
        <strain evidence="2 3">IMBG 311</strain>
    </source>
</reference>
<evidence type="ECO:0000313" key="3">
    <source>
        <dbReference type="Proteomes" id="UP001519538"/>
    </source>
</evidence>
<feature type="chain" id="PRO_5047133468" description="Rap1a immunity protein domain-containing protein" evidence="1">
    <location>
        <begin position="30"/>
        <end position="168"/>
    </location>
</feature>
<accession>A0ABS5SPK5</accession>
<dbReference type="Proteomes" id="UP001519538">
    <property type="component" value="Unassembled WGS sequence"/>
</dbReference>
<sequence>MKTRSVALIYSCLALALSAAVFMPPTAYARSVGEELVIGCRVLPTFAPKTQEDALFLGMCLGTAMSIQEYMKLQIDLAKWYDDHSDSMGKYGIGSSTKKDFDNTNSIFISKSITISLCILSGFPKITPVDMAKAVALWGDAHPDLAKQYSNPMLEMLDALSFRYSCEK</sequence>
<dbReference type="EMBL" id="JABLUU010000015">
    <property type="protein sequence ID" value="MBT0676158.1"/>
    <property type="molecule type" value="Genomic_DNA"/>
</dbReference>
<dbReference type="RefSeq" id="WP_214165320.1">
    <property type="nucleotide sequence ID" value="NZ_JABLUU010000015.1"/>
</dbReference>
<proteinExistence type="predicted"/>
<evidence type="ECO:0000313" key="2">
    <source>
        <dbReference type="EMBL" id="MBT0676158.1"/>
    </source>
</evidence>
<feature type="signal peptide" evidence="1">
    <location>
        <begin position="1"/>
        <end position="29"/>
    </location>
</feature>
<evidence type="ECO:0008006" key="4">
    <source>
        <dbReference type="Google" id="ProtNLM"/>
    </source>
</evidence>
<protein>
    <recommendedName>
        <fullName evidence="4">Rap1a immunity protein domain-containing protein</fullName>
    </recommendedName>
</protein>